<dbReference type="EMBL" id="CAJJDP010000031">
    <property type="protein sequence ID" value="CAD8155919.1"/>
    <property type="molecule type" value="Genomic_DNA"/>
</dbReference>
<gene>
    <name evidence="3" type="ORF">POCTA_138.1.T0310199</name>
</gene>
<name>A0A8S1TY44_PAROT</name>
<evidence type="ECO:0000313" key="3">
    <source>
        <dbReference type="EMBL" id="CAD8155919.1"/>
    </source>
</evidence>
<dbReference type="GO" id="GO:0010265">
    <property type="term" value="P:SCF complex assembly"/>
    <property type="evidence" value="ECO:0007669"/>
    <property type="project" value="InterPro"/>
</dbReference>
<dbReference type="InterPro" id="IPR039852">
    <property type="entry name" value="CAND1/CAND2"/>
</dbReference>
<evidence type="ECO:0000313" key="4">
    <source>
        <dbReference type="Proteomes" id="UP000683925"/>
    </source>
</evidence>
<dbReference type="OrthoDB" id="297199at2759"/>
<protein>
    <submittedName>
        <fullName evidence="3">Uncharacterized protein</fullName>
    </submittedName>
</protein>
<evidence type="ECO:0000256" key="2">
    <source>
        <dbReference type="ARBA" id="ARBA00022786"/>
    </source>
</evidence>
<dbReference type="Proteomes" id="UP000683925">
    <property type="component" value="Unassembled WGS sequence"/>
</dbReference>
<reference evidence="3" key="1">
    <citation type="submission" date="2021-01" db="EMBL/GenBank/DDBJ databases">
        <authorList>
            <consortium name="Genoscope - CEA"/>
            <person name="William W."/>
        </authorList>
    </citation>
    <scope>NUCLEOTIDE SEQUENCE</scope>
</reference>
<dbReference type="AlphaFoldDB" id="A0A8S1TY44"/>
<evidence type="ECO:0000256" key="1">
    <source>
        <dbReference type="ARBA" id="ARBA00022737"/>
    </source>
</evidence>
<dbReference type="PANTHER" id="PTHR12696">
    <property type="entry name" value="TIP120"/>
    <property type="match status" value="1"/>
</dbReference>
<keyword evidence="2" id="KW-0833">Ubl conjugation pathway</keyword>
<accession>A0A8S1TY44</accession>
<keyword evidence="1" id="KW-0677">Repeat</keyword>
<keyword evidence="4" id="KW-1185">Reference proteome</keyword>
<proteinExistence type="predicted"/>
<comment type="caution">
    <text evidence="3">The sequence shown here is derived from an EMBL/GenBank/DDBJ whole genome shotgun (WGS) entry which is preliminary data.</text>
</comment>
<organism evidence="3 4">
    <name type="scientific">Paramecium octaurelia</name>
    <dbReference type="NCBI Taxonomy" id="43137"/>
    <lineage>
        <taxon>Eukaryota</taxon>
        <taxon>Sar</taxon>
        <taxon>Alveolata</taxon>
        <taxon>Ciliophora</taxon>
        <taxon>Intramacronucleata</taxon>
        <taxon>Oligohymenophorea</taxon>
        <taxon>Peniculida</taxon>
        <taxon>Parameciidae</taxon>
        <taxon>Paramecium</taxon>
    </lineage>
</organism>
<sequence length="628" mass="73479">MRAEELTNELTIHYEKQEQNEKNQNIINECYNVFYQHLSSQYREIQGNAIRQFQRLFPLMRQQEVQSIAQELLKSSTQGMNDTRENYHICLQEIVEKIPIKVQSLSEVQEGIIKKLRKLKEPVKKLQVSNQIVHQKIQQNVEIQAKLLKIISQIMSRWPQLFQKDFSDLLLDNITNSNELSIRKNSCVCLGYLGLSLSQQSLNDLIQKKILPLVKELRCDQQSFAKILYLNQSLNHLTKSSGKYFEKDLVEQIFERYHLIHYLLSNYYARAFDQKLIDQITPLIDFNPLGVAAIEDNPYDDDYYIDETSDSTWRVRRCTLYIFQEFLKIQPQQYKVILSALFGPNQIIMKRINEKNSEIKLSIVQFLISLVQASAITNEELNPEDELQSIPPSISLIELVKQLLDKVTLIFKMLQEQQSLKSESTKLLLAIGQYFHSQIQISHLCFSKIVEITINQLLLASILTMKSILKITESAAFQVPILSQMAQILIEAVNQKYIRIQVEGCNTLEILVGVFKQLIVKNQMNYNYQKIQIDILDQEVKQSLFHLLLACLNTFLPYLQKQKSSNQLKPPCLDYRSRLQQITLCYQSNTSRISTIIRHQFQIQPINFRKMTKLKHIQHQLFNSEQQN</sequence>